<feature type="compositionally biased region" description="Polar residues" evidence="1">
    <location>
        <begin position="135"/>
        <end position="144"/>
    </location>
</feature>
<dbReference type="AlphaFoldDB" id="A0A6J6JC98"/>
<evidence type="ECO:0000313" key="2">
    <source>
        <dbReference type="EMBL" id="CAB4634510.1"/>
    </source>
</evidence>
<dbReference type="EMBL" id="CAEZVL010000132">
    <property type="protein sequence ID" value="CAB4634510.1"/>
    <property type="molecule type" value="Genomic_DNA"/>
</dbReference>
<reference evidence="2" key="1">
    <citation type="submission" date="2020-05" db="EMBL/GenBank/DDBJ databases">
        <authorList>
            <person name="Chiriac C."/>
            <person name="Salcher M."/>
            <person name="Ghai R."/>
            <person name="Kavagutti S V."/>
        </authorList>
    </citation>
    <scope>NUCLEOTIDE SEQUENCE</scope>
</reference>
<sequence length="152" mass="16447">MVRTAWVNPIRSTAVATRSGSSEAGGSGLRVSIRQNPHARVQRSPRTMKVAVPSFQHSERLGHPASSQTVTSCKSLRVRLICKTSGPICTLGRNHSGLRSVTSNPPSTPASERRPSMRTGSPGPSPREKRERSSGRCNHATSCRSDIPWPHC</sequence>
<protein>
    <submittedName>
        <fullName evidence="2">Unannotated protein</fullName>
    </submittedName>
</protein>
<gene>
    <name evidence="2" type="ORF">UFOPK1960_00890</name>
</gene>
<name>A0A6J6JC98_9ZZZZ</name>
<proteinExistence type="predicted"/>
<accession>A0A6J6JC98</accession>
<feature type="region of interest" description="Disordered" evidence="1">
    <location>
        <begin position="89"/>
        <end position="152"/>
    </location>
</feature>
<evidence type="ECO:0000256" key="1">
    <source>
        <dbReference type="SAM" id="MobiDB-lite"/>
    </source>
</evidence>
<organism evidence="2">
    <name type="scientific">freshwater metagenome</name>
    <dbReference type="NCBI Taxonomy" id="449393"/>
    <lineage>
        <taxon>unclassified sequences</taxon>
        <taxon>metagenomes</taxon>
        <taxon>ecological metagenomes</taxon>
    </lineage>
</organism>